<dbReference type="GO" id="GO:0009424">
    <property type="term" value="C:bacterial-type flagellum hook"/>
    <property type="evidence" value="ECO:0007669"/>
    <property type="project" value="UniProtKB-UniRule"/>
</dbReference>
<dbReference type="PANTHER" id="PTHR30288:SF0">
    <property type="entry name" value="FLAGELLAR HOOK-ASSOCIATED PROTEIN 2"/>
    <property type="match status" value="1"/>
</dbReference>
<reference evidence="8 9" key="1">
    <citation type="submission" date="2017-07" db="EMBL/GenBank/DDBJ databases">
        <authorList>
            <person name="Sun Z.S."/>
            <person name="Albrecht U."/>
            <person name="Echele G."/>
            <person name="Lee C.C."/>
        </authorList>
    </citation>
    <scope>NUCLEOTIDE SEQUENCE [LARGE SCALE GENOMIC DNA]</scope>
    <source>
        <strain evidence="8 9">CGMCC 1.12672</strain>
    </source>
</reference>
<evidence type="ECO:0000256" key="1">
    <source>
        <dbReference type="ARBA" id="ARBA00009764"/>
    </source>
</evidence>
<organism evidence="8 9">
    <name type="scientific">Sphingomonas guangdongensis</name>
    <dbReference type="NCBI Taxonomy" id="1141890"/>
    <lineage>
        <taxon>Bacteria</taxon>
        <taxon>Pseudomonadati</taxon>
        <taxon>Pseudomonadota</taxon>
        <taxon>Alphaproteobacteria</taxon>
        <taxon>Sphingomonadales</taxon>
        <taxon>Sphingomonadaceae</taxon>
        <taxon>Sphingomonas</taxon>
    </lineage>
</organism>
<evidence type="ECO:0000256" key="5">
    <source>
        <dbReference type="RuleBase" id="RU362066"/>
    </source>
</evidence>
<gene>
    <name evidence="8" type="ORF">SAMN06297144_0909</name>
</gene>
<sequence>MVESIAKTLGTGSGVDTAALVTSLVEAQFAAKTQQYEQRTETLTKQISTVSELKSAMTGFNNALRALVAGGTLSSRLTSSAEGVLKVSATGTAIPAVNSTITVSQLASAQVSTTNTPIDAATAFAEGTLTIQLGADVYDAAGTVTGFAPVGGGVEVTVPAGATLADIAAQINAAGAGVTASVIQDGTGQRLSIRGADGAAKAFEIAAEDTGPGGASLASLAVGRTATGTTSATRANDALVVIDGVRFARATNSITDLVPNVKLDLVAPSTTPVRIGPSRDTAALTQAVNDVVATYNELYTMLRTATDPMTGTLARDSGALEMKRTLGRLTLTDLTGATDGTPKTLAEIGVGTNRDGSLSVDATRLARAVQANPQAVEAMFSDKVTGRGVSSALNAMTVQVTSRSFGLGASESRYTQAQSRLTDDKLELTDQADKMRTRLTQQYASMDARVAVYKSTQAFLTQQIDAWNAD</sequence>
<evidence type="ECO:0000259" key="6">
    <source>
        <dbReference type="Pfam" id="PF02465"/>
    </source>
</evidence>
<evidence type="ECO:0000256" key="4">
    <source>
        <dbReference type="ARBA" id="ARBA00023143"/>
    </source>
</evidence>
<dbReference type="InterPro" id="IPR010810">
    <property type="entry name" value="Flagellin_hook_IN_motif"/>
</dbReference>
<keyword evidence="8" id="KW-0966">Cell projection</keyword>
<dbReference type="Pfam" id="PF07195">
    <property type="entry name" value="FliD_C"/>
    <property type="match status" value="1"/>
</dbReference>
<dbReference type="InterPro" id="IPR010809">
    <property type="entry name" value="FliD_C"/>
</dbReference>
<evidence type="ECO:0000256" key="3">
    <source>
        <dbReference type="ARBA" id="ARBA00023054"/>
    </source>
</evidence>
<evidence type="ECO:0000259" key="7">
    <source>
        <dbReference type="Pfam" id="PF07195"/>
    </source>
</evidence>
<name>A0A285QDX7_9SPHN</name>
<keyword evidence="9" id="KW-1185">Reference proteome</keyword>
<dbReference type="Pfam" id="PF07196">
    <property type="entry name" value="Flagellin_IN"/>
    <property type="match status" value="1"/>
</dbReference>
<dbReference type="RefSeq" id="WP_097062746.1">
    <property type="nucleotide sequence ID" value="NZ_OBMI01000001.1"/>
</dbReference>
<dbReference type="Pfam" id="PF02465">
    <property type="entry name" value="FliD_N"/>
    <property type="match status" value="1"/>
</dbReference>
<keyword evidence="4 5" id="KW-0975">Bacterial flagellum</keyword>
<comment type="function">
    <text evidence="5">Required for morphogenesis and for the elongation of the flagellar filament by facilitating polymerization of the flagellin monomers at the tip of growing filament. Forms a capping structure, which prevents flagellin subunits (transported through the central channel of the flagellum) from leaking out without polymerization at the distal end.</text>
</comment>
<dbReference type="GO" id="GO:0071973">
    <property type="term" value="P:bacterial-type flagellum-dependent cell motility"/>
    <property type="evidence" value="ECO:0007669"/>
    <property type="project" value="TreeGrafter"/>
</dbReference>
<dbReference type="AlphaFoldDB" id="A0A285QDX7"/>
<dbReference type="GO" id="GO:0005576">
    <property type="term" value="C:extracellular region"/>
    <property type="evidence" value="ECO:0007669"/>
    <property type="project" value="UniProtKB-SubCell"/>
</dbReference>
<dbReference type="GO" id="GO:0009421">
    <property type="term" value="C:bacterial-type flagellum filament cap"/>
    <property type="evidence" value="ECO:0007669"/>
    <property type="project" value="InterPro"/>
</dbReference>
<protein>
    <recommendedName>
        <fullName evidence="5">Flagellar hook-associated protein 2</fullName>
        <shortName evidence="5">HAP2</shortName>
    </recommendedName>
    <alternativeName>
        <fullName evidence="5">Flagellar cap protein</fullName>
    </alternativeName>
</protein>
<dbReference type="InterPro" id="IPR040026">
    <property type="entry name" value="FliD"/>
</dbReference>
<evidence type="ECO:0000313" key="9">
    <source>
        <dbReference type="Proteomes" id="UP000219494"/>
    </source>
</evidence>
<dbReference type="PANTHER" id="PTHR30288">
    <property type="entry name" value="FLAGELLAR CAP/ASSEMBLY PROTEIN FLID"/>
    <property type="match status" value="1"/>
</dbReference>
<dbReference type="Proteomes" id="UP000219494">
    <property type="component" value="Unassembled WGS sequence"/>
</dbReference>
<dbReference type="OrthoDB" id="7388356at2"/>
<dbReference type="InterPro" id="IPR003481">
    <property type="entry name" value="FliD_N"/>
</dbReference>
<evidence type="ECO:0000313" key="8">
    <source>
        <dbReference type="EMBL" id="SOB80140.1"/>
    </source>
</evidence>
<comment type="similarity">
    <text evidence="1 5">Belongs to the FliD family.</text>
</comment>
<accession>A0A285QDX7</accession>
<proteinExistence type="inferred from homology"/>
<comment type="subcellular location">
    <subcellularLocation>
        <location evidence="5">Secreted</location>
    </subcellularLocation>
    <subcellularLocation>
        <location evidence="5">Bacterial flagellum</location>
    </subcellularLocation>
</comment>
<dbReference type="GO" id="GO:0007155">
    <property type="term" value="P:cell adhesion"/>
    <property type="evidence" value="ECO:0007669"/>
    <property type="project" value="InterPro"/>
</dbReference>
<comment type="subunit">
    <text evidence="2 5">Homopentamer.</text>
</comment>
<keyword evidence="5" id="KW-0964">Secreted</keyword>
<feature type="domain" description="Flagellar hook-associated protein 2 C-terminal" evidence="7">
    <location>
        <begin position="235"/>
        <end position="452"/>
    </location>
</feature>
<feature type="domain" description="Flagellar hook-associated protein 2 N-terminal" evidence="6">
    <location>
        <begin position="13"/>
        <end position="110"/>
    </location>
</feature>
<evidence type="ECO:0000256" key="2">
    <source>
        <dbReference type="ARBA" id="ARBA00011255"/>
    </source>
</evidence>
<keyword evidence="8" id="KW-0282">Flagellum</keyword>
<dbReference type="EMBL" id="OBMI01000001">
    <property type="protein sequence ID" value="SOB80140.1"/>
    <property type="molecule type" value="Genomic_DNA"/>
</dbReference>
<keyword evidence="3" id="KW-0175">Coiled coil</keyword>
<keyword evidence="8" id="KW-0969">Cilium</keyword>